<reference evidence="1" key="1">
    <citation type="journal article" date="2021" name="Open Biol.">
        <title>Shared evolutionary footprints suggest mitochondrial oxidative damage underlies multiple complex I losses in fungi.</title>
        <authorList>
            <person name="Schikora-Tamarit M.A."/>
            <person name="Marcet-Houben M."/>
            <person name="Nosek J."/>
            <person name="Gabaldon T."/>
        </authorList>
    </citation>
    <scope>NUCLEOTIDE SEQUENCE</scope>
    <source>
        <strain evidence="1">NCAIM Y.01608</strain>
    </source>
</reference>
<evidence type="ECO:0000313" key="2">
    <source>
        <dbReference type="Proteomes" id="UP000788993"/>
    </source>
</evidence>
<sequence length="168" mass="18367">MAIHHLLEVKIKATGSNERVPAEIVERRLEISGGISKSAICEKAVLGDKNSGDTKLYLFLDSISSHPFKYLIGYENPNFPCGSDIVADETEDTGLGLMLFGCVVLVFSEDMEELPSSTTEMVMRLPLCPDEYTLRTSPAFETGSFSLTGFLKLSVSHKDCDSKPGWGP</sequence>
<name>A0A9P8SZZ9_9ASCO</name>
<accession>A0A9P8SZZ9</accession>
<dbReference type="AlphaFoldDB" id="A0A9P8SZZ9"/>
<comment type="caution">
    <text evidence="1">The sequence shown here is derived from an EMBL/GenBank/DDBJ whole genome shotgun (WGS) entry which is preliminary data.</text>
</comment>
<reference evidence="1" key="2">
    <citation type="submission" date="2021-01" db="EMBL/GenBank/DDBJ databases">
        <authorList>
            <person name="Schikora-Tamarit M.A."/>
        </authorList>
    </citation>
    <scope>NUCLEOTIDE SEQUENCE</scope>
    <source>
        <strain evidence="1">NCAIM Y.01608</strain>
    </source>
</reference>
<proteinExistence type="predicted"/>
<organism evidence="1 2">
    <name type="scientific">Ogataea polymorpha</name>
    <dbReference type="NCBI Taxonomy" id="460523"/>
    <lineage>
        <taxon>Eukaryota</taxon>
        <taxon>Fungi</taxon>
        <taxon>Dikarya</taxon>
        <taxon>Ascomycota</taxon>
        <taxon>Saccharomycotina</taxon>
        <taxon>Pichiomycetes</taxon>
        <taxon>Pichiales</taxon>
        <taxon>Pichiaceae</taxon>
        <taxon>Ogataea</taxon>
    </lineage>
</organism>
<protein>
    <submittedName>
        <fullName evidence="1">Uncharacterized protein</fullName>
    </submittedName>
</protein>
<keyword evidence="2" id="KW-1185">Reference proteome</keyword>
<dbReference type="Proteomes" id="UP000788993">
    <property type="component" value="Unassembled WGS sequence"/>
</dbReference>
<dbReference type="EMBL" id="JAEUBD010001468">
    <property type="protein sequence ID" value="KAH3660931.1"/>
    <property type="molecule type" value="Genomic_DNA"/>
</dbReference>
<evidence type="ECO:0000313" key="1">
    <source>
        <dbReference type="EMBL" id="KAH3660931.1"/>
    </source>
</evidence>
<gene>
    <name evidence="1" type="ORF">OGATHE_005263</name>
</gene>